<dbReference type="Proteomes" id="UP001163846">
    <property type="component" value="Unassembled WGS sequence"/>
</dbReference>
<sequence>PYCENKNLTSTARYTSINTHLGVEQARRDDLESLVYISMYFLRLKAATKKPASFLFAAHAQYYF</sequence>
<gene>
    <name evidence="1" type="ORF">F5878DRAFT_549191</name>
</gene>
<keyword evidence="2" id="KW-1185">Reference proteome</keyword>
<dbReference type="AlphaFoldDB" id="A0AA38NW35"/>
<evidence type="ECO:0000313" key="1">
    <source>
        <dbReference type="EMBL" id="KAJ3831714.1"/>
    </source>
</evidence>
<dbReference type="Gene3D" id="1.10.510.10">
    <property type="entry name" value="Transferase(Phosphotransferase) domain 1"/>
    <property type="match status" value="1"/>
</dbReference>
<name>A0AA38NW35_9AGAR</name>
<comment type="caution">
    <text evidence="1">The sequence shown here is derived from an EMBL/GenBank/DDBJ whole genome shotgun (WGS) entry which is preliminary data.</text>
</comment>
<accession>A0AA38NW35</accession>
<dbReference type="InterPro" id="IPR050235">
    <property type="entry name" value="CK1_Ser-Thr_kinase"/>
</dbReference>
<dbReference type="EMBL" id="MU807277">
    <property type="protein sequence ID" value="KAJ3831714.1"/>
    <property type="molecule type" value="Genomic_DNA"/>
</dbReference>
<organism evidence="1 2">
    <name type="scientific">Lentinula raphanica</name>
    <dbReference type="NCBI Taxonomy" id="153919"/>
    <lineage>
        <taxon>Eukaryota</taxon>
        <taxon>Fungi</taxon>
        <taxon>Dikarya</taxon>
        <taxon>Basidiomycota</taxon>
        <taxon>Agaricomycotina</taxon>
        <taxon>Agaricomycetes</taxon>
        <taxon>Agaricomycetidae</taxon>
        <taxon>Agaricales</taxon>
        <taxon>Marasmiineae</taxon>
        <taxon>Omphalotaceae</taxon>
        <taxon>Lentinula</taxon>
    </lineage>
</organism>
<dbReference type="InterPro" id="IPR011009">
    <property type="entry name" value="Kinase-like_dom_sf"/>
</dbReference>
<reference evidence="1" key="1">
    <citation type="submission" date="2022-08" db="EMBL/GenBank/DDBJ databases">
        <authorList>
            <consortium name="DOE Joint Genome Institute"/>
            <person name="Min B."/>
            <person name="Riley R."/>
            <person name="Sierra-Patev S."/>
            <person name="Naranjo-Ortiz M."/>
            <person name="Looney B."/>
            <person name="Konkel Z."/>
            <person name="Slot J.C."/>
            <person name="Sakamoto Y."/>
            <person name="Steenwyk J.L."/>
            <person name="Rokas A."/>
            <person name="Carro J."/>
            <person name="Camarero S."/>
            <person name="Ferreira P."/>
            <person name="Molpeceres G."/>
            <person name="Ruiz-Duenas F.J."/>
            <person name="Serrano A."/>
            <person name="Henrissat B."/>
            <person name="Drula E."/>
            <person name="Hughes K.W."/>
            <person name="Mata J.L."/>
            <person name="Ishikawa N.K."/>
            <person name="Vargas-Isla R."/>
            <person name="Ushijima S."/>
            <person name="Smith C.A."/>
            <person name="Ahrendt S."/>
            <person name="Andreopoulos W."/>
            <person name="He G."/>
            <person name="Labutti K."/>
            <person name="Lipzen A."/>
            <person name="Ng V."/>
            <person name="Sandor L."/>
            <person name="Barry K."/>
            <person name="Martinez A.T."/>
            <person name="Xiao Y."/>
            <person name="Gibbons J.G."/>
            <person name="Terashima K."/>
            <person name="Hibbett D.S."/>
            <person name="Grigoriev I.V."/>
        </authorList>
    </citation>
    <scope>NUCLEOTIDE SEQUENCE</scope>
    <source>
        <strain evidence="1">TFB9207</strain>
    </source>
</reference>
<dbReference type="PANTHER" id="PTHR11909">
    <property type="entry name" value="CASEIN KINASE-RELATED"/>
    <property type="match status" value="1"/>
</dbReference>
<protein>
    <submittedName>
        <fullName evidence="1">Uncharacterized protein</fullName>
    </submittedName>
</protein>
<proteinExistence type="predicted"/>
<dbReference type="SUPFAM" id="SSF56112">
    <property type="entry name" value="Protein kinase-like (PK-like)"/>
    <property type="match status" value="1"/>
</dbReference>
<feature type="non-terminal residue" evidence="1">
    <location>
        <position position="1"/>
    </location>
</feature>
<evidence type="ECO:0000313" key="2">
    <source>
        <dbReference type="Proteomes" id="UP001163846"/>
    </source>
</evidence>